<evidence type="ECO:0000259" key="1">
    <source>
        <dbReference type="Pfam" id="PF05099"/>
    </source>
</evidence>
<reference evidence="2" key="1">
    <citation type="journal article" date="2014" name="Int. J. Syst. Evol. Microbiol.">
        <title>Complete genome sequence of Corynebacterium casei LMG S-19264T (=DSM 44701T), isolated from a smear-ripened cheese.</title>
        <authorList>
            <consortium name="US DOE Joint Genome Institute (JGI-PGF)"/>
            <person name="Walter F."/>
            <person name="Albersmeier A."/>
            <person name="Kalinowski J."/>
            <person name="Ruckert C."/>
        </authorList>
    </citation>
    <scope>NUCLEOTIDE SEQUENCE</scope>
    <source>
        <strain evidence="2">KCTC 12870</strain>
    </source>
</reference>
<dbReference type="InterPro" id="IPR029024">
    <property type="entry name" value="TerB-like"/>
</dbReference>
<dbReference type="Gene3D" id="1.10.3680.10">
    <property type="entry name" value="TerB-like"/>
    <property type="match status" value="2"/>
</dbReference>
<evidence type="ECO:0000313" key="3">
    <source>
        <dbReference type="Proteomes" id="UP000642829"/>
    </source>
</evidence>
<dbReference type="RefSeq" id="WP_189511027.1">
    <property type="nucleotide sequence ID" value="NZ_BMXG01000001.1"/>
</dbReference>
<feature type="domain" description="Co-chaperone DjlA N-terminal" evidence="1">
    <location>
        <begin position="183"/>
        <end position="291"/>
    </location>
</feature>
<dbReference type="EMBL" id="BMXG01000001">
    <property type="protein sequence ID" value="GHB91075.1"/>
    <property type="molecule type" value="Genomic_DNA"/>
</dbReference>
<gene>
    <name evidence="2" type="ORF">GCM10007047_02490</name>
</gene>
<protein>
    <recommendedName>
        <fullName evidence="1">Co-chaperone DjlA N-terminal domain-containing protein</fullName>
    </recommendedName>
</protein>
<reference evidence="2" key="2">
    <citation type="submission" date="2020-09" db="EMBL/GenBank/DDBJ databases">
        <authorList>
            <person name="Sun Q."/>
            <person name="Kim S."/>
        </authorList>
    </citation>
    <scope>NUCLEOTIDE SEQUENCE</scope>
    <source>
        <strain evidence="2">KCTC 12870</strain>
    </source>
</reference>
<evidence type="ECO:0000313" key="2">
    <source>
        <dbReference type="EMBL" id="GHB91075.1"/>
    </source>
</evidence>
<proteinExistence type="predicted"/>
<feature type="domain" description="Co-chaperone DjlA N-terminal" evidence="1">
    <location>
        <begin position="8"/>
        <end position="111"/>
    </location>
</feature>
<dbReference type="CDD" id="cd07177">
    <property type="entry name" value="terB_like"/>
    <property type="match status" value="2"/>
</dbReference>
<sequence>MQDSSLSLALAKVVAVAAWADGEVAPEERDCLMDLLYQLPGLSLKDWRRVQKLLDRPVSPASRSRYMKQLVEQVKDDNAKIFALYALERMVEADGVIADSERGMIAEFIDKVGAFPLDALNLLLQVLEQPMERRIKAANRTEREFAPVDEVIAERIDDWMQGEFGLEDRTKTELRRLCLAGILLARVIHADDYIDERELAVAIDFLMSNWKLEREQAEFIMIVSLSDAFNELDVLRVSRWLFEETNLRERRRFLELLFEIAIIDGELLDSEVDEIMQICANLRLDHLDFQRHYERVSEMAG</sequence>
<name>A0A8J3DGT2_9BACT</name>
<dbReference type="SUPFAM" id="SSF158682">
    <property type="entry name" value="TerB-like"/>
    <property type="match status" value="2"/>
</dbReference>
<accession>A0A8J3DGT2</accession>
<keyword evidence="3" id="KW-1185">Reference proteome</keyword>
<dbReference type="Pfam" id="PF05099">
    <property type="entry name" value="TerB"/>
    <property type="match status" value="2"/>
</dbReference>
<dbReference type="AlphaFoldDB" id="A0A8J3DGT2"/>
<dbReference type="Proteomes" id="UP000642829">
    <property type="component" value="Unassembled WGS sequence"/>
</dbReference>
<dbReference type="InterPro" id="IPR007791">
    <property type="entry name" value="DjlA_N"/>
</dbReference>
<organism evidence="2 3">
    <name type="scientific">Cerasicoccus arenae</name>
    <dbReference type="NCBI Taxonomy" id="424488"/>
    <lineage>
        <taxon>Bacteria</taxon>
        <taxon>Pseudomonadati</taxon>
        <taxon>Verrucomicrobiota</taxon>
        <taxon>Opitutia</taxon>
        <taxon>Puniceicoccales</taxon>
        <taxon>Cerasicoccaceae</taxon>
        <taxon>Cerasicoccus</taxon>
    </lineage>
</organism>
<comment type="caution">
    <text evidence="2">The sequence shown here is derived from an EMBL/GenBank/DDBJ whole genome shotgun (WGS) entry which is preliminary data.</text>
</comment>